<dbReference type="KEGG" id="gaz:Pan241w_35040"/>
<feature type="transmembrane region" description="Helical" evidence="5">
    <location>
        <begin position="130"/>
        <end position="155"/>
    </location>
</feature>
<dbReference type="InterPro" id="IPR009908">
    <property type="entry name" value="Methylamine_util_MauE"/>
</dbReference>
<dbReference type="UniPathway" id="UPA00895"/>
<accession>A0A517RHQ4</accession>
<evidence type="ECO:0000259" key="6">
    <source>
        <dbReference type="Pfam" id="PF07291"/>
    </source>
</evidence>
<name>A0A517RHQ4_9PLAN</name>
<dbReference type="AlphaFoldDB" id="A0A517RHQ4"/>
<feature type="transmembrane region" description="Helical" evidence="5">
    <location>
        <begin position="21"/>
        <end position="44"/>
    </location>
</feature>
<keyword evidence="3 5" id="KW-1133">Transmembrane helix</keyword>
<evidence type="ECO:0000313" key="8">
    <source>
        <dbReference type="Proteomes" id="UP000317171"/>
    </source>
</evidence>
<dbReference type="Proteomes" id="UP000317171">
    <property type="component" value="Chromosome"/>
</dbReference>
<organism evidence="7 8">
    <name type="scientific">Gimesia alba</name>
    <dbReference type="NCBI Taxonomy" id="2527973"/>
    <lineage>
        <taxon>Bacteria</taxon>
        <taxon>Pseudomonadati</taxon>
        <taxon>Planctomycetota</taxon>
        <taxon>Planctomycetia</taxon>
        <taxon>Planctomycetales</taxon>
        <taxon>Planctomycetaceae</taxon>
        <taxon>Gimesia</taxon>
    </lineage>
</organism>
<dbReference type="OrthoDB" id="9809646at2"/>
<proteinExistence type="predicted"/>
<keyword evidence="2 5" id="KW-0812">Transmembrane</keyword>
<dbReference type="RefSeq" id="WP_145218060.1">
    <property type="nucleotide sequence ID" value="NZ_CP036269.1"/>
</dbReference>
<evidence type="ECO:0000256" key="1">
    <source>
        <dbReference type="ARBA" id="ARBA00004141"/>
    </source>
</evidence>
<feature type="transmembrane region" description="Helical" evidence="5">
    <location>
        <begin position="90"/>
        <end position="110"/>
    </location>
</feature>
<dbReference type="GO" id="GO:0016020">
    <property type="term" value="C:membrane"/>
    <property type="evidence" value="ECO:0007669"/>
    <property type="project" value="UniProtKB-SubCell"/>
</dbReference>
<protein>
    <submittedName>
        <fullName evidence="7">Methylamine utilization protein MauE</fullName>
    </submittedName>
</protein>
<gene>
    <name evidence="7" type="ORF">Pan241w_35040</name>
</gene>
<dbReference type="Pfam" id="PF07291">
    <property type="entry name" value="MauE"/>
    <property type="match status" value="1"/>
</dbReference>
<keyword evidence="4 5" id="KW-0472">Membrane</keyword>
<evidence type="ECO:0000256" key="5">
    <source>
        <dbReference type="SAM" id="Phobius"/>
    </source>
</evidence>
<sequence length="165" mass="18735">MTDATMNMTDEIHLIEPDERFLLFDSVVSWVLGGFLILSGLPHLGNPYYFLGSVYRYELIPPVMAQFIAMVLPFLQLVLAACLIFRFFHFAAHVITLMMLMVFTIVQISVKFRGLDISCGCFGPRQSTTIDLSTISLVGGLLLLSMSWMLVFWWMGRTAQFQANH</sequence>
<keyword evidence="8" id="KW-1185">Reference proteome</keyword>
<evidence type="ECO:0000313" key="7">
    <source>
        <dbReference type="EMBL" id="QDT43404.1"/>
    </source>
</evidence>
<reference evidence="7 8" key="1">
    <citation type="submission" date="2019-02" db="EMBL/GenBank/DDBJ databases">
        <title>Deep-cultivation of Planctomycetes and their phenomic and genomic characterization uncovers novel biology.</title>
        <authorList>
            <person name="Wiegand S."/>
            <person name="Jogler M."/>
            <person name="Boedeker C."/>
            <person name="Pinto D."/>
            <person name="Vollmers J."/>
            <person name="Rivas-Marin E."/>
            <person name="Kohn T."/>
            <person name="Peeters S.H."/>
            <person name="Heuer A."/>
            <person name="Rast P."/>
            <person name="Oberbeckmann S."/>
            <person name="Bunk B."/>
            <person name="Jeske O."/>
            <person name="Meyerdierks A."/>
            <person name="Storesund J.E."/>
            <person name="Kallscheuer N."/>
            <person name="Luecker S."/>
            <person name="Lage O.M."/>
            <person name="Pohl T."/>
            <person name="Merkel B.J."/>
            <person name="Hornburger P."/>
            <person name="Mueller R.-W."/>
            <person name="Bruemmer F."/>
            <person name="Labrenz M."/>
            <person name="Spormann A.M."/>
            <person name="Op den Camp H."/>
            <person name="Overmann J."/>
            <person name="Amann R."/>
            <person name="Jetten M.S.M."/>
            <person name="Mascher T."/>
            <person name="Medema M.H."/>
            <person name="Devos D.P."/>
            <person name="Kaster A.-K."/>
            <person name="Ovreas L."/>
            <person name="Rohde M."/>
            <person name="Galperin M.Y."/>
            <person name="Jogler C."/>
        </authorList>
    </citation>
    <scope>NUCLEOTIDE SEQUENCE [LARGE SCALE GENOMIC DNA]</scope>
    <source>
        <strain evidence="7 8">Pan241w</strain>
    </source>
</reference>
<evidence type="ECO:0000256" key="4">
    <source>
        <dbReference type="ARBA" id="ARBA00023136"/>
    </source>
</evidence>
<evidence type="ECO:0000256" key="3">
    <source>
        <dbReference type="ARBA" id="ARBA00022989"/>
    </source>
</evidence>
<evidence type="ECO:0000256" key="2">
    <source>
        <dbReference type="ARBA" id="ARBA00022692"/>
    </source>
</evidence>
<dbReference type="EMBL" id="CP036269">
    <property type="protein sequence ID" value="QDT43404.1"/>
    <property type="molecule type" value="Genomic_DNA"/>
</dbReference>
<feature type="transmembrane region" description="Helical" evidence="5">
    <location>
        <begin position="64"/>
        <end position="85"/>
    </location>
</feature>
<feature type="domain" description="Methylamine utilisation protein MauE" evidence="6">
    <location>
        <begin position="25"/>
        <end position="149"/>
    </location>
</feature>
<dbReference type="GO" id="GO:0030416">
    <property type="term" value="P:methylamine metabolic process"/>
    <property type="evidence" value="ECO:0007669"/>
    <property type="project" value="InterPro"/>
</dbReference>
<comment type="subcellular location">
    <subcellularLocation>
        <location evidence="1">Membrane</location>
        <topology evidence="1">Multi-pass membrane protein</topology>
    </subcellularLocation>
</comment>